<dbReference type="GO" id="GO:0003677">
    <property type="term" value="F:DNA binding"/>
    <property type="evidence" value="ECO:0007669"/>
    <property type="project" value="UniProtKB-UniRule"/>
</dbReference>
<protein>
    <submittedName>
        <fullName evidence="4">Transcriptional regulator, TetR family</fullName>
    </submittedName>
</protein>
<evidence type="ECO:0000313" key="4">
    <source>
        <dbReference type="EMBL" id="SOC79341.1"/>
    </source>
</evidence>
<dbReference type="SUPFAM" id="SSF46689">
    <property type="entry name" value="Homeodomain-like"/>
    <property type="match status" value="1"/>
</dbReference>
<evidence type="ECO:0000256" key="2">
    <source>
        <dbReference type="PROSITE-ProRule" id="PRU00335"/>
    </source>
</evidence>
<dbReference type="Gene3D" id="1.10.357.10">
    <property type="entry name" value="Tetracycline Repressor, domain 2"/>
    <property type="match status" value="1"/>
</dbReference>
<feature type="domain" description="HTH tetR-type" evidence="3">
    <location>
        <begin position="6"/>
        <end position="66"/>
    </location>
</feature>
<gene>
    <name evidence="4" type="ORF">SAMN06296241_0862</name>
</gene>
<name>A0A285X1U8_9FLAO</name>
<keyword evidence="1 2" id="KW-0238">DNA-binding</keyword>
<feature type="DNA-binding region" description="H-T-H motif" evidence="2">
    <location>
        <begin position="29"/>
        <end position="48"/>
    </location>
</feature>
<dbReference type="PROSITE" id="PS50977">
    <property type="entry name" value="HTH_TETR_2"/>
    <property type="match status" value="1"/>
</dbReference>
<sequence>MKKIYKMEKDIFLKKVSELFLQNGAKSLTMDDIAKELRVSKKTLYKVYESKENLLEEILEFNIEKVLFKMQHLDENVDNAVERMFKRDEDIEKASRTNDSIMLRQLVKYYPQIFKKHMLFFSEKFSELLIHNIERGRTQGLYREDFDAQLYSKLFFQMTMSYDNSPFLDTSQLCRSEYQQELLLFYMNAITTEEGKRYMKDLLKHS</sequence>
<evidence type="ECO:0000259" key="3">
    <source>
        <dbReference type="PROSITE" id="PS50977"/>
    </source>
</evidence>
<keyword evidence="5" id="KW-1185">Reference proteome</keyword>
<evidence type="ECO:0000256" key="1">
    <source>
        <dbReference type="ARBA" id="ARBA00023125"/>
    </source>
</evidence>
<dbReference type="Pfam" id="PF00440">
    <property type="entry name" value="TetR_N"/>
    <property type="match status" value="1"/>
</dbReference>
<dbReference type="InterPro" id="IPR009057">
    <property type="entry name" value="Homeodomain-like_sf"/>
</dbReference>
<dbReference type="AlphaFoldDB" id="A0A285X1U8"/>
<reference evidence="5" key="1">
    <citation type="submission" date="2017-09" db="EMBL/GenBank/DDBJ databases">
        <authorList>
            <person name="Varghese N."/>
            <person name="Submissions S."/>
        </authorList>
    </citation>
    <scope>NUCLEOTIDE SEQUENCE [LARGE SCALE GENOMIC DNA]</scope>
    <source>
        <strain evidence="5">CGMCC 1.12641</strain>
    </source>
</reference>
<accession>A0A285X1U8</accession>
<dbReference type="InterPro" id="IPR001647">
    <property type="entry name" value="HTH_TetR"/>
</dbReference>
<dbReference type="EMBL" id="OCMF01000001">
    <property type="protein sequence ID" value="SOC79341.1"/>
    <property type="molecule type" value="Genomic_DNA"/>
</dbReference>
<proteinExistence type="predicted"/>
<evidence type="ECO:0000313" key="5">
    <source>
        <dbReference type="Proteomes" id="UP000219193"/>
    </source>
</evidence>
<dbReference type="Gene3D" id="1.10.10.60">
    <property type="entry name" value="Homeodomain-like"/>
    <property type="match status" value="1"/>
</dbReference>
<organism evidence="4 5">
    <name type="scientific">Salinimicrobium sediminis</name>
    <dbReference type="NCBI Taxonomy" id="1343891"/>
    <lineage>
        <taxon>Bacteria</taxon>
        <taxon>Pseudomonadati</taxon>
        <taxon>Bacteroidota</taxon>
        <taxon>Flavobacteriia</taxon>
        <taxon>Flavobacteriales</taxon>
        <taxon>Flavobacteriaceae</taxon>
        <taxon>Salinimicrobium</taxon>
    </lineage>
</organism>
<dbReference type="Proteomes" id="UP000219193">
    <property type="component" value="Unassembled WGS sequence"/>
</dbReference>